<evidence type="ECO:0000256" key="3">
    <source>
        <dbReference type="ARBA" id="ARBA00022989"/>
    </source>
</evidence>
<comment type="subcellular location">
    <subcellularLocation>
        <location evidence="1">Membrane</location>
        <topology evidence="1">Multi-pass membrane protein</topology>
    </subcellularLocation>
</comment>
<feature type="transmembrane region" description="Helical" evidence="5">
    <location>
        <begin position="189"/>
        <end position="209"/>
    </location>
</feature>
<feature type="transmembrane region" description="Helical" evidence="5">
    <location>
        <begin position="254"/>
        <end position="274"/>
    </location>
</feature>
<dbReference type="SMART" id="SM00679">
    <property type="entry name" value="CTNS"/>
    <property type="match status" value="2"/>
</dbReference>
<dbReference type="EMBL" id="VXIS01000016">
    <property type="protein sequence ID" value="KAA8913244.1"/>
    <property type="molecule type" value="Genomic_DNA"/>
</dbReference>
<evidence type="ECO:0000313" key="6">
    <source>
        <dbReference type="EMBL" id="KAA8913244.1"/>
    </source>
</evidence>
<evidence type="ECO:0000256" key="5">
    <source>
        <dbReference type="SAM" id="Phobius"/>
    </source>
</evidence>
<keyword evidence="2 5" id="KW-0812">Transmembrane</keyword>
<comment type="caution">
    <text evidence="6">The sequence shown here is derived from an EMBL/GenBank/DDBJ whole genome shotgun (WGS) entry which is preliminary data.</text>
</comment>
<dbReference type="PANTHER" id="PTHR16201">
    <property type="entry name" value="SEVEN TRANSMEMBRANE PROTEIN 1-RELATED"/>
    <property type="match status" value="1"/>
</dbReference>
<dbReference type="Pfam" id="PF04193">
    <property type="entry name" value="PQ-loop"/>
    <property type="match status" value="2"/>
</dbReference>
<accession>A0A5J5F962</accession>
<protein>
    <recommendedName>
        <fullName evidence="8">PQ loop repeat-domain-containing protein</fullName>
    </recommendedName>
</protein>
<dbReference type="InParanoid" id="A0A5J5F962"/>
<feature type="transmembrane region" description="Helical" evidence="5">
    <location>
        <begin position="100"/>
        <end position="121"/>
    </location>
</feature>
<keyword evidence="7" id="KW-1185">Reference proteome</keyword>
<reference evidence="6 7" key="1">
    <citation type="submission" date="2019-09" db="EMBL/GenBank/DDBJ databases">
        <title>Draft genome of the ectomycorrhizal ascomycete Sphaerosporella brunnea.</title>
        <authorList>
            <consortium name="DOE Joint Genome Institute"/>
            <person name="Benucci G.M."/>
            <person name="Marozzi G."/>
            <person name="Antonielli L."/>
            <person name="Sanchez S."/>
            <person name="Marco P."/>
            <person name="Wang X."/>
            <person name="Falini L.B."/>
            <person name="Barry K."/>
            <person name="Haridas S."/>
            <person name="Lipzen A."/>
            <person name="Labutti K."/>
            <person name="Grigoriev I.V."/>
            <person name="Murat C."/>
            <person name="Martin F."/>
            <person name="Albertini E."/>
            <person name="Donnini D."/>
            <person name="Bonito G."/>
        </authorList>
    </citation>
    <scope>NUCLEOTIDE SEQUENCE [LARGE SCALE GENOMIC DNA]</scope>
    <source>
        <strain evidence="6 7">Sb_GMNB300</strain>
    </source>
</reference>
<feature type="transmembrane region" description="Helical" evidence="5">
    <location>
        <begin position="141"/>
        <end position="163"/>
    </location>
</feature>
<sequence>MTLHSFSGVPQECTSLLSPSIANLAFSFLIFFGILVSYLPQHARIVQRGTSEGISPVFLLLGVTSGTCAFLNILILSWGVLGCCSKGIGGFNCFSASMGVAQVGLQWGCFAVILALFLIYLPRGSALNIPDSRPTSPKVAVGIMLASAVHFVVMAATTFYLSLLHSGSEEALLLLRSSSSSPPPPSDALVHWANFLGVQSTILASIQYIPQLYTTWRLKHVGSLSIPMMCIQTPGSFVWAVSLAMREGTRWSSWATYVVTGCLQGALLVMCVIFELSERRDRGKVDELVEALSRGRLERQDGERRPLLAGTR</sequence>
<evidence type="ECO:0000313" key="7">
    <source>
        <dbReference type="Proteomes" id="UP000326924"/>
    </source>
</evidence>
<evidence type="ECO:0008006" key="8">
    <source>
        <dbReference type="Google" id="ProtNLM"/>
    </source>
</evidence>
<dbReference type="Gene3D" id="1.20.1280.290">
    <property type="match status" value="1"/>
</dbReference>
<feature type="transmembrane region" description="Helical" evidence="5">
    <location>
        <begin position="20"/>
        <end position="39"/>
    </location>
</feature>
<dbReference type="InterPro" id="IPR006603">
    <property type="entry name" value="PQ-loop_rpt"/>
</dbReference>
<keyword evidence="3 5" id="KW-1133">Transmembrane helix</keyword>
<dbReference type="Proteomes" id="UP000326924">
    <property type="component" value="Unassembled WGS sequence"/>
</dbReference>
<feature type="transmembrane region" description="Helical" evidence="5">
    <location>
        <begin position="59"/>
        <end position="80"/>
    </location>
</feature>
<dbReference type="GO" id="GO:0016020">
    <property type="term" value="C:membrane"/>
    <property type="evidence" value="ECO:0007669"/>
    <property type="project" value="UniProtKB-SubCell"/>
</dbReference>
<evidence type="ECO:0000256" key="1">
    <source>
        <dbReference type="ARBA" id="ARBA00004141"/>
    </source>
</evidence>
<dbReference type="AlphaFoldDB" id="A0A5J5F962"/>
<name>A0A5J5F962_9PEZI</name>
<gene>
    <name evidence="6" type="ORF">FN846DRAFT_155225</name>
</gene>
<dbReference type="OrthoDB" id="19344at2759"/>
<evidence type="ECO:0000256" key="4">
    <source>
        <dbReference type="ARBA" id="ARBA00023136"/>
    </source>
</evidence>
<proteinExistence type="predicted"/>
<keyword evidence="4 5" id="KW-0472">Membrane</keyword>
<dbReference type="InterPro" id="IPR051415">
    <property type="entry name" value="LAAT-1"/>
</dbReference>
<feature type="transmembrane region" description="Helical" evidence="5">
    <location>
        <begin position="221"/>
        <end position="242"/>
    </location>
</feature>
<dbReference type="PANTHER" id="PTHR16201:SF11">
    <property type="entry name" value="PQ-LOOP REPEAT-CONTAINING PROTEIN"/>
    <property type="match status" value="1"/>
</dbReference>
<organism evidence="6 7">
    <name type="scientific">Sphaerosporella brunnea</name>
    <dbReference type="NCBI Taxonomy" id="1250544"/>
    <lineage>
        <taxon>Eukaryota</taxon>
        <taxon>Fungi</taxon>
        <taxon>Dikarya</taxon>
        <taxon>Ascomycota</taxon>
        <taxon>Pezizomycotina</taxon>
        <taxon>Pezizomycetes</taxon>
        <taxon>Pezizales</taxon>
        <taxon>Pyronemataceae</taxon>
        <taxon>Sphaerosporella</taxon>
    </lineage>
</organism>
<evidence type="ECO:0000256" key="2">
    <source>
        <dbReference type="ARBA" id="ARBA00022692"/>
    </source>
</evidence>